<dbReference type="PROSITE" id="PS51755">
    <property type="entry name" value="OMPR_PHOB"/>
    <property type="match status" value="1"/>
</dbReference>
<evidence type="ECO:0000259" key="5">
    <source>
        <dbReference type="PROSITE" id="PS51755"/>
    </source>
</evidence>
<dbReference type="Pfam" id="PF00072">
    <property type="entry name" value="Response_reg"/>
    <property type="match status" value="1"/>
</dbReference>
<organism evidence="6 7">
    <name type="scientific">Puniceicoccus vermicola</name>
    <dbReference type="NCBI Taxonomy" id="388746"/>
    <lineage>
        <taxon>Bacteria</taxon>
        <taxon>Pseudomonadati</taxon>
        <taxon>Verrucomicrobiota</taxon>
        <taxon>Opitutia</taxon>
        <taxon>Puniceicoccales</taxon>
        <taxon>Puniceicoccaceae</taxon>
        <taxon>Puniceicoccus</taxon>
    </lineage>
</organism>
<dbReference type="GO" id="GO:0006355">
    <property type="term" value="P:regulation of DNA-templated transcription"/>
    <property type="evidence" value="ECO:0007669"/>
    <property type="project" value="InterPro"/>
</dbReference>
<dbReference type="InterPro" id="IPR016032">
    <property type="entry name" value="Sig_transdc_resp-reg_C-effctor"/>
</dbReference>
<dbReference type="PANTHER" id="PTHR48111">
    <property type="entry name" value="REGULATOR OF RPOS"/>
    <property type="match status" value="1"/>
</dbReference>
<accession>A0A7X1B1L0</accession>
<dbReference type="AlphaFoldDB" id="A0A7X1B1L0"/>
<dbReference type="InterPro" id="IPR036388">
    <property type="entry name" value="WH-like_DNA-bd_sf"/>
</dbReference>
<dbReference type="Gene3D" id="6.10.250.690">
    <property type="match status" value="1"/>
</dbReference>
<dbReference type="GO" id="GO:0000156">
    <property type="term" value="F:phosphorelay response regulator activity"/>
    <property type="evidence" value="ECO:0007669"/>
    <property type="project" value="TreeGrafter"/>
</dbReference>
<name>A0A7X1B1L0_9BACT</name>
<feature type="domain" description="OmpR/PhoB-type" evidence="5">
    <location>
        <begin position="155"/>
        <end position="254"/>
    </location>
</feature>
<dbReference type="SMART" id="SM00448">
    <property type="entry name" value="REC"/>
    <property type="match status" value="1"/>
</dbReference>
<dbReference type="Pfam" id="PF00486">
    <property type="entry name" value="Trans_reg_C"/>
    <property type="match status" value="1"/>
</dbReference>
<evidence type="ECO:0000313" key="7">
    <source>
        <dbReference type="Proteomes" id="UP000525652"/>
    </source>
</evidence>
<dbReference type="InterPro" id="IPR011006">
    <property type="entry name" value="CheY-like_superfamily"/>
</dbReference>
<proteinExistence type="predicted"/>
<dbReference type="SUPFAM" id="SSF52172">
    <property type="entry name" value="CheY-like"/>
    <property type="match status" value="1"/>
</dbReference>
<comment type="caution">
    <text evidence="6">The sequence shown here is derived from an EMBL/GenBank/DDBJ whole genome shotgun (WGS) entry which is preliminary data.</text>
</comment>
<dbReference type="GO" id="GO:0032993">
    <property type="term" value="C:protein-DNA complex"/>
    <property type="evidence" value="ECO:0007669"/>
    <property type="project" value="TreeGrafter"/>
</dbReference>
<reference evidence="6 7" key="1">
    <citation type="submission" date="2020-07" db="EMBL/GenBank/DDBJ databases">
        <authorList>
            <person name="Feng X."/>
        </authorList>
    </citation>
    <scope>NUCLEOTIDE SEQUENCE [LARGE SCALE GENOMIC DNA]</scope>
    <source>
        <strain evidence="6 7">JCM14086</strain>
    </source>
</reference>
<dbReference type="EMBL" id="JACHVA010000134">
    <property type="protein sequence ID" value="MBC2603882.1"/>
    <property type="molecule type" value="Genomic_DNA"/>
</dbReference>
<feature type="modified residue" description="4-aspartylphosphate" evidence="2">
    <location>
        <position position="80"/>
    </location>
</feature>
<evidence type="ECO:0000259" key="4">
    <source>
        <dbReference type="PROSITE" id="PS50110"/>
    </source>
</evidence>
<evidence type="ECO:0000256" key="2">
    <source>
        <dbReference type="PROSITE-ProRule" id="PRU00169"/>
    </source>
</evidence>
<dbReference type="Proteomes" id="UP000525652">
    <property type="component" value="Unassembled WGS sequence"/>
</dbReference>
<keyword evidence="7" id="KW-1185">Reference proteome</keyword>
<dbReference type="InterPro" id="IPR039420">
    <property type="entry name" value="WalR-like"/>
</dbReference>
<dbReference type="Gene3D" id="3.40.50.2300">
    <property type="match status" value="1"/>
</dbReference>
<protein>
    <submittedName>
        <fullName evidence="6">Response regulator</fullName>
    </submittedName>
</protein>
<dbReference type="GO" id="GO:0005829">
    <property type="term" value="C:cytosol"/>
    <property type="evidence" value="ECO:0007669"/>
    <property type="project" value="TreeGrafter"/>
</dbReference>
<dbReference type="PROSITE" id="PS50110">
    <property type="entry name" value="RESPONSE_REGULATORY"/>
    <property type="match status" value="1"/>
</dbReference>
<evidence type="ECO:0000313" key="6">
    <source>
        <dbReference type="EMBL" id="MBC2603882.1"/>
    </source>
</evidence>
<keyword evidence="1 3" id="KW-0238">DNA-binding</keyword>
<sequence length="261" mass="28682">MRSCGFIGRIVPGRRYPKNTDSRSLSVVKGKVLVIEDEPSIRESVGYALRTEGIDSVSVSTVGEARRAMSDTQVSLVVLDVGLPDGNGFDFCRELRTHFAGPVLFLTARSSEVDRVVGLEIGGGDYVTKPFSPRELTARIRNLLRMAGAREEEASASVEFVGLRVDRERACVFLNGEPVTVSASEFRLLATMESRPGRVYSRDLLLEAAWEDPGASLDRTIDSHVKNLRAKFRQIAPETEVIRTHRGLGYSLNPNLTEVGA</sequence>
<feature type="domain" description="Response regulatory" evidence="4">
    <location>
        <begin position="31"/>
        <end position="144"/>
    </location>
</feature>
<dbReference type="SMART" id="SM00862">
    <property type="entry name" value="Trans_reg_C"/>
    <property type="match status" value="1"/>
</dbReference>
<dbReference type="GO" id="GO:0000976">
    <property type="term" value="F:transcription cis-regulatory region binding"/>
    <property type="evidence" value="ECO:0007669"/>
    <property type="project" value="TreeGrafter"/>
</dbReference>
<dbReference type="InterPro" id="IPR001867">
    <property type="entry name" value="OmpR/PhoB-type_DNA-bd"/>
</dbReference>
<dbReference type="SUPFAM" id="SSF46894">
    <property type="entry name" value="C-terminal effector domain of the bipartite response regulators"/>
    <property type="match status" value="1"/>
</dbReference>
<evidence type="ECO:0000256" key="1">
    <source>
        <dbReference type="ARBA" id="ARBA00023125"/>
    </source>
</evidence>
<dbReference type="PANTHER" id="PTHR48111:SF6">
    <property type="entry name" value="TRANSCRIPTIONAL REGULATORY PROTEIN CREB"/>
    <property type="match status" value="1"/>
</dbReference>
<gene>
    <name evidence="6" type="ORF">H5P30_19050</name>
</gene>
<dbReference type="InterPro" id="IPR001789">
    <property type="entry name" value="Sig_transdc_resp-reg_receiver"/>
</dbReference>
<dbReference type="Gene3D" id="1.10.10.10">
    <property type="entry name" value="Winged helix-like DNA-binding domain superfamily/Winged helix DNA-binding domain"/>
    <property type="match status" value="1"/>
</dbReference>
<dbReference type="CDD" id="cd00383">
    <property type="entry name" value="trans_reg_C"/>
    <property type="match status" value="1"/>
</dbReference>
<evidence type="ECO:0000256" key="3">
    <source>
        <dbReference type="PROSITE-ProRule" id="PRU01091"/>
    </source>
</evidence>
<feature type="DNA-binding region" description="OmpR/PhoB-type" evidence="3">
    <location>
        <begin position="155"/>
        <end position="254"/>
    </location>
</feature>
<keyword evidence="2" id="KW-0597">Phosphoprotein</keyword>